<protein>
    <submittedName>
        <fullName evidence="3">Outer membrane beta-barrel protein</fullName>
    </submittedName>
</protein>
<evidence type="ECO:0000313" key="4">
    <source>
        <dbReference type="Proteomes" id="UP001597472"/>
    </source>
</evidence>
<evidence type="ECO:0000259" key="2">
    <source>
        <dbReference type="Pfam" id="PF13568"/>
    </source>
</evidence>
<evidence type="ECO:0000313" key="3">
    <source>
        <dbReference type="EMBL" id="MFD2552627.1"/>
    </source>
</evidence>
<accession>A0ABW5KYE3</accession>
<dbReference type="RefSeq" id="WP_376895009.1">
    <property type="nucleotide sequence ID" value="NZ_JBHULS010000007.1"/>
</dbReference>
<keyword evidence="4" id="KW-1185">Reference proteome</keyword>
<proteinExistence type="predicted"/>
<feature type="domain" description="Outer membrane protein beta-barrel" evidence="2">
    <location>
        <begin position="19"/>
        <end position="163"/>
    </location>
</feature>
<name>A0ABW5KYE3_9FLAO</name>
<dbReference type="Proteomes" id="UP001597472">
    <property type="component" value="Unassembled WGS sequence"/>
</dbReference>
<dbReference type="InterPro" id="IPR025665">
    <property type="entry name" value="Beta-barrel_OMP_2"/>
</dbReference>
<reference evidence="4" key="1">
    <citation type="journal article" date="2019" name="Int. J. Syst. Evol. Microbiol.">
        <title>The Global Catalogue of Microorganisms (GCM) 10K type strain sequencing project: providing services to taxonomists for standard genome sequencing and annotation.</title>
        <authorList>
            <consortium name="The Broad Institute Genomics Platform"/>
            <consortium name="The Broad Institute Genome Sequencing Center for Infectious Disease"/>
            <person name="Wu L."/>
            <person name="Ma J."/>
        </authorList>
    </citation>
    <scope>NUCLEOTIDE SEQUENCE [LARGE SCALE GENOMIC DNA]</scope>
    <source>
        <strain evidence="4">KCTC 42587</strain>
    </source>
</reference>
<dbReference type="EMBL" id="JBHULS010000007">
    <property type="protein sequence ID" value="MFD2552627.1"/>
    <property type="molecule type" value="Genomic_DNA"/>
</dbReference>
<keyword evidence="1" id="KW-0732">Signal</keyword>
<feature type="signal peptide" evidence="1">
    <location>
        <begin position="1"/>
        <end position="22"/>
    </location>
</feature>
<gene>
    <name evidence="3" type="ORF">ACFSQP_12470</name>
</gene>
<evidence type="ECO:0000256" key="1">
    <source>
        <dbReference type="SAM" id="SignalP"/>
    </source>
</evidence>
<dbReference type="Pfam" id="PF13568">
    <property type="entry name" value="OMP_b-brl_2"/>
    <property type="match status" value="1"/>
</dbReference>
<sequence>MKKLVFALVLPLALTYSIQAQNAKGLGIKGGLNYSGNGNYYESAVSASEKPDRNLGFHFGAFYKTGGKFFVKPELVYTQTTSAYKQGDFKMQKLDAPLLVGMRIFKFANVFAGPALQYIIDSEFNKIAIKDIKNDFTVGLNVGVGVSFQKIGIDLRYERGLNKNEARFVTNNGLNTSRIDTRPDQLILSLSFSL</sequence>
<organism evidence="3 4">
    <name type="scientific">Bizionia sediminis</name>
    <dbReference type="NCBI Taxonomy" id="1737064"/>
    <lineage>
        <taxon>Bacteria</taxon>
        <taxon>Pseudomonadati</taxon>
        <taxon>Bacteroidota</taxon>
        <taxon>Flavobacteriia</taxon>
        <taxon>Flavobacteriales</taxon>
        <taxon>Flavobacteriaceae</taxon>
        <taxon>Bizionia</taxon>
    </lineage>
</organism>
<comment type="caution">
    <text evidence="3">The sequence shown here is derived from an EMBL/GenBank/DDBJ whole genome shotgun (WGS) entry which is preliminary data.</text>
</comment>
<feature type="chain" id="PRO_5046323004" evidence="1">
    <location>
        <begin position="23"/>
        <end position="194"/>
    </location>
</feature>